<keyword evidence="6" id="KW-0408">Iron</keyword>
<evidence type="ECO:0000256" key="7">
    <source>
        <dbReference type="ARBA" id="ARBA00023014"/>
    </source>
</evidence>
<dbReference type="GO" id="GO:0051539">
    <property type="term" value="F:4 iron, 4 sulfur cluster binding"/>
    <property type="evidence" value="ECO:0007669"/>
    <property type="project" value="UniProtKB-KW"/>
</dbReference>
<evidence type="ECO:0000256" key="4">
    <source>
        <dbReference type="ARBA" id="ARBA00022723"/>
    </source>
</evidence>
<dbReference type="AlphaFoldDB" id="A0A4U7JHJ7"/>
<keyword evidence="4" id="KW-0479">Metal-binding</keyword>
<gene>
    <name evidence="9" type="ORF">EHE19_015035</name>
</gene>
<dbReference type="CDD" id="cd01335">
    <property type="entry name" value="Radical_SAM"/>
    <property type="match status" value="1"/>
</dbReference>
<dbReference type="InterPro" id="IPR013785">
    <property type="entry name" value="Aldolase_TIM"/>
</dbReference>
<evidence type="ECO:0000313" key="10">
    <source>
        <dbReference type="Proteomes" id="UP000306409"/>
    </source>
</evidence>
<keyword evidence="3" id="KW-0949">S-adenosyl-L-methionine</keyword>
<name>A0A4U7JHJ7_9FIRM</name>
<dbReference type="InterPro" id="IPR000385">
    <property type="entry name" value="MoaA_NifB_PqqE_Fe-S-bd_CS"/>
</dbReference>
<reference evidence="9 10" key="1">
    <citation type="submission" date="2020-09" db="EMBL/GenBank/DDBJ databases">
        <title>Characterization and genome sequencing of Ruminiclostridium sp. nov. MA18.</title>
        <authorList>
            <person name="Rettenmaier R."/>
            <person name="Kowollik M.-L."/>
            <person name="Liebl W."/>
            <person name="Zverlov V."/>
        </authorList>
    </citation>
    <scope>NUCLEOTIDE SEQUENCE [LARGE SCALE GENOMIC DNA]</scope>
    <source>
        <strain evidence="9 10">MA18</strain>
    </source>
</reference>
<keyword evidence="5" id="KW-0560">Oxidoreductase</keyword>
<proteinExistence type="predicted"/>
<keyword evidence="7" id="KW-0411">Iron-sulfur</keyword>
<dbReference type="InterPro" id="IPR007197">
    <property type="entry name" value="rSAM"/>
</dbReference>
<dbReference type="Proteomes" id="UP000306409">
    <property type="component" value="Chromosome"/>
</dbReference>
<evidence type="ECO:0000313" key="9">
    <source>
        <dbReference type="EMBL" id="QNU66181.1"/>
    </source>
</evidence>
<dbReference type="PANTHER" id="PTHR11228">
    <property type="entry name" value="RADICAL SAM DOMAIN PROTEIN"/>
    <property type="match status" value="1"/>
</dbReference>
<keyword evidence="2" id="KW-0004">4Fe-4S</keyword>
<dbReference type="Pfam" id="PF04055">
    <property type="entry name" value="Radical_SAM"/>
    <property type="match status" value="1"/>
</dbReference>
<dbReference type="GO" id="GO:0046872">
    <property type="term" value="F:metal ion binding"/>
    <property type="evidence" value="ECO:0007669"/>
    <property type="project" value="UniProtKB-KW"/>
</dbReference>
<dbReference type="PROSITE" id="PS51918">
    <property type="entry name" value="RADICAL_SAM"/>
    <property type="match status" value="1"/>
</dbReference>
<evidence type="ECO:0000256" key="1">
    <source>
        <dbReference type="ARBA" id="ARBA00001966"/>
    </source>
</evidence>
<dbReference type="KEGG" id="rher:EHE19_015035"/>
<organism evidence="9 10">
    <name type="scientific">Ruminiclostridium herbifermentans</name>
    <dbReference type="NCBI Taxonomy" id="2488810"/>
    <lineage>
        <taxon>Bacteria</taxon>
        <taxon>Bacillati</taxon>
        <taxon>Bacillota</taxon>
        <taxon>Clostridia</taxon>
        <taxon>Eubacteriales</taxon>
        <taxon>Oscillospiraceae</taxon>
        <taxon>Ruminiclostridium</taxon>
    </lineage>
</organism>
<evidence type="ECO:0000259" key="8">
    <source>
        <dbReference type="PROSITE" id="PS51918"/>
    </source>
</evidence>
<evidence type="ECO:0000256" key="6">
    <source>
        <dbReference type="ARBA" id="ARBA00023004"/>
    </source>
</evidence>
<dbReference type="EMBL" id="CP061336">
    <property type="protein sequence ID" value="QNU66181.1"/>
    <property type="molecule type" value="Genomic_DNA"/>
</dbReference>
<comment type="cofactor">
    <cofactor evidence="1">
        <name>[4Fe-4S] cluster</name>
        <dbReference type="ChEBI" id="CHEBI:49883"/>
    </cofactor>
</comment>
<dbReference type="GO" id="GO:0016491">
    <property type="term" value="F:oxidoreductase activity"/>
    <property type="evidence" value="ECO:0007669"/>
    <property type="project" value="UniProtKB-KW"/>
</dbReference>
<dbReference type="PROSITE" id="PS01305">
    <property type="entry name" value="MOAA_NIFB_PQQE"/>
    <property type="match status" value="1"/>
</dbReference>
<dbReference type="InterPro" id="IPR058240">
    <property type="entry name" value="rSAM_sf"/>
</dbReference>
<sequence>MANIMITEYCNLRCPYCFANEFVGGKSSNNMTIEKFRKAMDFVLTDNNNKVGIIGGEPTVHPQFKEILEILTSDERVEKVLLFTNNIFIDRYIKQLTNSKFSILINCNAPEDIGEHNFKKMVDNLDIMIHEYYMSSKITLGINMYKPCFSYDYIIELLRKYKMKCVRTSIVVPNTLELRGKNALEYFRRMKESVFEFFQELQKYFIIPKFDCNAMPLCLLSEDEIELFKSFKKIAKGHHCNLTEGSICRPVIDIAPDLSAVRCFGLSDHHKVSIEKFKNMKELIDYFYNYFDVFAYNTASAKECNNCNRRKNMECTGGCLAFKGEKIESVREYCSSLMQ</sequence>
<dbReference type="SUPFAM" id="SSF102114">
    <property type="entry name" value="Radical SAM enzymes"/>
    <property type="match status" value="1"/>
</dbReference>
<dbReference type="SFLD" id="SFLDS00029">
    <property type="entry name" value="Radical_SAM"/>
    <property type="match status" value="1"/>
</dbReference>
<dbReference type="SFLD" id="SFLDG01067">
    <property type="entry name" value="SPASM/twitch_domain_containing"/>
    <property type="match status" value="1"/>
</dbReference>
<dbReference type="RefSeq" id="WP_137696925.1">
    <property type="nucleotide sequence ID" value="NZ_CP061336.1"/>
</dbReference>
<evidence type="ECO:0000256" key="3">
    <source>
        <dbReference type="ARBA" id="ARBA00022691"/>
    </source>
</evidence>
<evidence type="ECO:0000256" key="5">
    <source>
        <dbReference type="ARBA" id="ARBA00023002"/>
    </source>
</evidence>
<dbReference type="PANTHER" id="PTHR11228:SF7">
    <property type="entry name" value="PQQA PEPTIDE CYCLASE"/>
    <property type="match status" value="1"/>
</dbReference>
<evidence type="ECO:0000256" key="2">
    <source>
        <dbReference type="ARBA" id="ARBA00022485"/>
    </source>
</evidence>
<dbReference type="Gene3D" id="3.20.20.70">
    <property type="entry name" value="Aldolase class I"/>
    <property type="match status" value="1"/>
</dbReference>
<dbReference type="InterPro" id="IPR050377">
    <property type="entry name" value="Radical_SAM_PqqE_MftC-like"/>
</dbReference>
<protein>
    <submittedName>
        <fullName evidence="9">Radical SAM protein</fullName>
    </submittedName>
</protein>
<accession>A0A4U7JHJ7</accession>
<dbReference type="OrthoDB" id="9782387at2"/>
<keyword evidence="10" id="KW-1185">Reference proteome</keyword>
<feature type="domain" description="Radical SAM core" evidence="8">
    <location>
        <begin position="1"/>
        <end position="208"/>
    </location>
</feature>